<reference evidence="1" key="1">
    <citation type="submission" date="2020-04" db="EMBL/GenBank/DDBJ databases">
        <authorList>
            <person name="Alioto T."/>
            <person name="Alioto T."/>
            <person name="Gomez Garrido J."/>
        </authorList>
    </citation>
    <scope>NUCLEOTIDE SEQUENCE</scope>
    <source>
        <strain evidence="1">A484AB</strain>
    </source>
</reference>
<dbReference type="PROSITE" id="PS50904">
    <property type="entry name" value="PRELI_MSF1"/>
    <property type="match status" value="1"/>
</dbReference>
<protein>
    <submittedName>
        <fullName evidence="1">PRELI domain-containing 2</fullName>
    </submittedName>
</protein>
<dbReference type="Proteomes" id="UP001152795">
    <property type="component" value="Unassembled WGS sequence"/>
</dbReference>
<organism evidence="1 2">
    <name type="scientific">Paramuricea clavata</name>
    <name type="common">Red gorgonian</name>
    <name type="synonym">Violescent sea-whip</name>
    <dbReference type="NCBI Taxonomy" id="317549"/>
    <lineage>
        <taxon>Eukaryota</taxon>
        <taxon>Metazoa</taxon>
        <taxon>Cnidaria</taxon>
        <taxon>Anthozoa</taxon>
        <taxon>Octocorallia</taxon>
        <taxon>Malacalcyonacea</taxon>
        <taxon>Plexauridae</taxon>
        <taxon>Paramuricea</taxon>
    </lineage>
</organism>
<sequence>MVKVLNFSYVFKYPFDSVIHAYFRKYTSGYEKNVEKIWIVEEKKDVERNVDYIKRKGKCANIVPWSLQMFFSEPAIYFEEEIWFNRKEKKMTMYSRNVSFTELATLEEKSVYKVSNEDNRW</sequence>
<proteinExistence type="predicted"/>
<name>A0A6S7H4L8_PARCT</name>
<dbReference type="PANTHER" id="PTHR11158">
    <property type="entry name" value="MSF1/PX19 RELATED"/>
    <property type="match status" value="1"/>
</dbReference>
<dbReference type="AlphaFoldDB" id="A0A6S7H4L8"/>
<dbReference type="InterPro" id="IPR006797">
    <property type="entry name" value="PRELI/MSF1_dom"/>
</dbReference>
<dbReference type="Pfam" id="PF04707">
    <property type="entry name" value="PRELI"/>
    <property type="match status" value="1"/>
</dbReference>
<dbReference type="EMBL" id="CACRXK020003535">
    <property type="protein sequence ID" value="CAB3999199.1"/>
    <property type="molecule type" value="Genomic_DNA"/>
</dbReference>
<dbReference type="GO" id="GO:0005758">
    <property type="term" value="C:mitochondrial intermembrane space"/>
    <property type="evidence" value="ECO:0007669"/>
    <property type="project" value="InterPro"/>
</dbReference>
<accession>A0A6S7H4L8</accession>
<evidence type="ECO:0000313" key="1">
    <source>
        <dbReference type="EMBL" id="CAB3999199.1"/>
    </source>
</evidence>
<evidence type="ECO:0000313" key="2">
    <source>
        <dbReference type="Proteomes" id="UP001152795"/>
    </source>
</evidence>
<dbReference type="OrthoDB" id="407630at2759"/>
<comment type="caution">
    <text evidence="1">The sequence shown here is derived from an EMBL/GenBank/DDBJ whole genome shotgun (WGS) entry which is preliminary data.</text>
</comment>
<keyword evidence="2" id="KW-1185">Reference proteome</keyword>
<dbReference type="InterPro" id="IPR037365">
    <property type="entry name" value="Slowmo/Ups"/>
</dbReference>
<gene>
    <name evidence="1" type="ORF">PACLA_8A012020</name>
</gene>